<evidence type="ECO:0000313" key="7">
    <source>
        <dbReference type="EMBL" id="RGT56171.1"/>
    </source>
</evidence>
<evidence type="ECO:0000256" key="3">
    <source>
        <dbReference type="ARBA" id="ARBA00022840"/>
    </source>
</evidence>
<dbReference type="GO" id="GO:0051539">
    <property type="term" value="F:4 iron, 4 sulfur cluster binding"/>
    <property type="evidence" value="ECO:0007669"/>
    <property type="project" value="TreeGrafter"/>
</dbReference>
<dbReference type="Proteomes" id="UP000284731">
    <property type="component" value="Unassembled WGS sequence"/>
</dbReference>
<keyword evidence="3 6" id="KW-0067">ATP-binding</keyword>
<comment type="subunit">
    <text evidence="6">Homodimer.</text>
</comment>
<keyword evidence="6" id="KW-0378">Hydrolase</keyword>
<dbReference type="GO" id="GO:0016226">
    <property type="term" value="P:iron-sulfur cluster assembly"/>
    <property type="evidence" value="ECO:0007669"/>
    <property type="project" value="InterPro"/>
</dbReference>
<evidence type="ECO:0000313" key="8">
    <source>
        <dbReference type="Proteomes" id="UP000284731"/>
    </source>
</evidence>
<dbReference type="EMBL" id="QRWX01000002">
    <property type="protein sequence ID" value="RGT56171.1"/>
    <property type="molecule type" value="Genomic_DNA"/>
</dbReference>
<dbReference type="InterPro" id="IPR033756">
    <property type="entry name" value="YlxH/NBP35"/>
</dbReference>
<keyword evidence="4 6" id="KW-0408">Iron</keyword>
<evidence type="ECO:0000256" key="2">
    <source>
        <dbReference type="ARBA" id="ARBA00022741"/>
    </source>
</evidence>
<dbReference type="InterPro" id="IPR027417">
    <property type="entry name" value="P-loop_NTPase"/>
</dbReference>
<dbReference type="InterPro" id="IPR044304">
    <property type="entry name" value="NUBPL-like"/>
</dbReference>
<evidence type="ECO:0000256" key="5">
    <source>
        <dbReference type="ARBA" id="ARBA00023014"/>
    </source>
</evidence>
<proteinExistence type="inferred from homology"/>
<sequence length="275" mass="30023">MSERNAKGKTPEDYGFRMPNKKGIQKFELHEGASVKKVIGIVSGKGGVGKSFVTSILAAMMQKRNHRVAVLDGDITGPSQGKSFGVTSKAEGFKGTIYPAITKNGMQLISSNMLLDKDETPVIWRGPMVASILQQFYSEVLWEAVDYMFVDMPPGTSDVPLTLFQSVPLDGIIVVTSPQDLVSMVVEKAINMASMMNIKVLGLVENMSYVQCPNCDEKIYVFGKSHAHEVAQKYHLPLLAQIPMNPEIPAAADKGCIDEVIVPELDVVAEFIESI</sequence>
<gene>
    <name evidence="7" type="ORF">DWX20_05015</name>
</gene>
<dbReference type="GO" id="GO:0046872">
    <property type="term" value="F:metal ion binding"/>
    <property type="evidence" value="ECO:0007669"/>
    <property type="project" value="UniProtKB-KW"/>
</dbReference>
<dbReference type="CDD" id="cd02037">
    <property type="entry name" value="Mrp_NBP35"/>
    <property type="match status" value="1"/>
</dbReference>
<accession>A0A412PEY0</accession>
<keyword evidence="2 6" id="KW-0547">Nucleotide-binding</keyword>
<dbReference type="InterPro" id="IPR019591">
    <property type="entry name" value="Mrp/NBP35_ATP-bd"/>
</dbReference>
<reference evidence="7 8" key="1">
    <citation type="submission" date="2018-08" db="EMBL/GenBank/DDBJ databases">
        <title>A genome reference for cultivated species of the human gut microbiota.</title>
        <authorList>
            <person name="Zou Y."/>
            <person name="Xue W."/>
            <person name="Luo G."/>
        </authorList>
    </citation>
    <scope>NUCLEOTIDE SEQUENCE [LARGE SCALE GENOMIC DNA]</scope>
    <source>
        <strain evidence="7 8">AF18-46</strain>
    </source>
</reference>
<dbReference type="GO" id="GO:0005524">
    <property type="term" value="F:ATP binding"/>
    <property type="evidence" value="ECO:0007669"/>
    <property type="project" value="UniProtKB-UniRule"/>
</dbReference>
<dbReference type="HAMAP" id="MF_02040">
    <property type="entry name" value="Mrp_NBP35"/>
    <property type="match status" value="1"/>
</dbReference>
<protein>
    <recommendedName>
        <fullName evidence="6">Iron-sulfur cluster carrier protein</fullName>
    </recommendedName>
</protein>
<evidence type="ECO:0000256" key="6">
    <source>
        <dbReference type="HAMAP-Rule" id="MF_02040"/>
    </source>
</evidence>
<keyword evidence="1 6" id="KW-0479">Metal-binding</keyword>
<feature type="binding site" evidence="6">
    <location>
        <begin position="44"/>
        <end position="51"/>
    </location>
    <ligand>
        <name>ATP</name>
        <dbReference type="ChEBI" id="CHEBI:30616"/>
    </ligand>
</feature>
<keyword evidence="5 6" id="KW-0411">Iron-sulfur</keyword>
<name>A0A412PEY0_9FIRM</name>
<evidence type="ECO:0000256" key="4">
    <source>
        <dbReference type="ARBA" id="ARBA00023004"/>
    </source>
</evidence>
<dbReference type="RefSeq" id="WP_006526541.1">
    <property type="nucleotide sequence ID" value="NZ_CABJCF010000002.1"/>
</dbReference>
<dbReference type="SUPFAM" id="SSF52540">
    <property type="entry name" value="P-loop containing nucleoside triphosphate hydrolases"/>
    <property type="match status" value="1"/>
</dbReference>
<dbReference type="PANTHER" id="PTHR42961:SF2">
    <property type="entry name" value="IRON-SULFUR PROTEIN NUBPL"/>
    <property type="match status" value="1"/>
</dbReference>
<dbReference type="GO" id="GO:0140663">
    <property type="term" value="F:ATP-dependent FeS chaperone activity"/>
    <property type="evidence" value="ECO:0007669"/>
    <property type="project" value="InterPro"/>
</dbReference>
<comment type="function">
    <text evidence="6">Binds and transfers iron-sulfur (Fe-S) clusters to target apoproteins. Can hydrolyze ATP.</text>
</comment>
<dbReference type="GO" id="GO:0016887">
    <property type="term" value="F:ATP hydrolysis activity"/>
    <property type="evidence" value="ECO:0007669"/>
    <property type="project" value="UniProtKB-UniRule"/>
</dbReference>
<dbReference type="Pfam" id="PF10609">
    <property type="entry name" value="ParA"/>
    <property type="match status" value="1"/>
</dbReference>
<comment type="caution">
    <text evidence="7">The sequence shown here is derived from an EMBL/GenBank/DDBJ whole genome shotgun (WGS) entry which is preliminary data.</text>
</comment>
<organism evidence="7 8">
    <name type="scientific">Solobacterium moorei</name>
    <dbReference type="NCBI Taxonomy" id="102148"/>
    <lineage>
        <taxon>Bacteria</taxon>
        <taxon>Bacillati</taxon>
        <taxon>Bacillota</taxon>
        <taxon>Erysipelotrichia</taxon>
        <taxon>Erysipelotrichales</taxon>
        <taxon>Erysipelotrichaceae</taxon>
        <taxon>Solobacterium</taxon>
    </lineage>
</organism>
<dbReference type="AlphaFoldDB" id="A0A412PEY0"/>
<dbReference type="PANTHER" id="PTHR42961">
    <property type="entry name" value="IRON-SULFUR PROTEIN NUBPL"/>
    <property type="match status" value="1"/>
</dbReference>
<comment type="similarity">
    <text evidence="6">Belongs to the Mrp/NBP35 ATP-binding proteins family.</text>
</comment>
<dbReference type="Gene3D" id="3.40.50.300">
    <property type="entry name" value="P-loop containing nucleotide triphosphate hydrolases"/>
    <property type="match status" value="1"/>
</dbReference>
<dbReference type="FunFam" id="3.40.50.300:FF:001119">
    <property type="entry name" value="Iron-sulfur cluster carrier protein"/>
    <property type="match status" value="1"/>
</dbReference>
<evidence type="ECO:0000256" key="1">
    <source>
        <dbReference type="ARBA" id="ARBA00022723"/>
    </source>
</evidence>